<feature type="region of interest" description="Disordered" evidence="1">
    <location>
        <begin position="45"/>
        <end position="77"/>
    </location>
</feature>
<reference evidence="3" key="1">
    <citation type="submission" date="2021-03" db="EMBL/GenBank/DDBJ databases">
        <title>Genomic Encyclopedia of Type Strains, Phase IV (KMG-IV): sequencing the most valuable type-strain genomes for metagenomic binning, comparative biology and taxonomic classification.</title>
        <authorList>
            <person name="Goeker M."/>
        </authorList>
    </citation>
    <scope>NUCLEOTIDE SEQUENCE</scope>
    <source>
        <strain evidence="3">DSM 23564</strain>
    </source>
</reference>
<comment type="caution">
    <text evidence="3">The sequence shown here is derived from an EMBL/GenBank/DDBJ whole genome shotgun (WGS) entry which is preliminary data.</text>
</comment>
<proteinExistence type="predicted"/>
<evidence type="ECO:0000313" key="4">
    <source>
        <dbReference type="Proteomes" id="UP000823588"/>
    </source>
</evidence>
<evidence type="ECO:0000256" key="2">
    <source>
        <dbReference type="SAM" id="Phobius"/>
    </source>
</evidence>
<evidence type="ECO:0000313" key="3">
    <source>
        <dbReference type="EMBL" id="MBP1922569.1"/>
    </source>
</evidence>
<keyword evidence="2" id="KW-0812">Transmembrane</keyword>
<dbReference type="EMBL" id="JAGGKQ010000009">
    <property type="protein sequence ID" value="MBP1922569.1"/>
    <property type="molecule type" value="Genomic_DNA"/>
</dbReference>
<dbReference type="OrthoDB" id="275810at2157"/>
<dbReference type="RefSeq" id="WP_209484836.1">
    <property type="nucleotide sequence ID" value="NZ_JAGGKQ010000009.1"/>
</dbReference>
<organism evidence="3 4">
    <name type="scientific">Halorubrum alkaliphilum</name>
    <dbReference type="NCBI Taxonomy" id="261290"/>
    <lineage>
        <taxon>Archaea</taxon>
        <taxon>Methanobacteriati</taxon>
        <taxon>Methanobacteriota</taxon>
        <taxon>Stenosarchaea group</taxon>
        <taxon>Halobacteria</taxon>
        <taxon>Halobacteriales</taxon>
        <taxon>Haloferacaceae</taxon>
        <taxon>Halorubrum</taxon>
    </lineage>
</organism>
<dbReference type="Proteomes" id="UP000823588">
    <property type="component" value="Unassembled WGS sequence"/>
</dbReference>
<feature type="transmembrane region" description="Helical" evidence="2">
    <location>
        <begin position="6"/>
        <end position="23"/>
    </location>
</feature>
<keyword evidence="2" id="KW-1133">Transmembrane helix</keyword>
<keyword evidence="2" id="KW-0472">Membrane</keyword>
<dbReference type="AlphaFoldDB" id="A0A8T4GFQ7"/>
<name>A0A8T4GFQ7_9EURY</name>
<gene>
    <name evidence="3" type="ORF">J2751_001579</name>
</gene>
<keyword evidence="4" id="KW-1185">Reference proteome</keyword>
<protein>
    <submittedName>
        <fullName evidence="3">Uncharacterized protein</fullName>
    </submittedName>
</protein>
<feature type="transmembrane region" description="Helical" evidence="2">
    <location>
        <begin position="255"/>
        <end position="273"/>
    </location>
</feature>
<accession>A0A8T4GFQ7</accession>
<evidence type="ECO:0000256" key="1">
    <source>
        <dbReference type="SAM" id="MobiDB-lite"/>
    </source>
</evidence>
<sequence length="274" mass="29455">MPLGGLLLAAIVAAFGLLLIRRARNTRHRARTATELATHAERLDDDGVGTTVRGPVSVTAPGLPDRTPPAQADTTDGDPALWAWRVREKRSKNRGGSTWRTTESGLAAGAFSIAQDWNEVHVDADALTDEGTGLLRSESDPFEASNLYLGDPAFDVRLGDLDPINARLERWGLIGEDGILSGFEVTLSSGRRTMTPDRYQATVVRDGDELLVRGELDETGDDLVLRGTEDVPMLAAVGDLEERADRLHRVARRTAITGIAIVGFAVLLGGLTVL</sequence>